<gene>
    <name evidence="2" type="ORF">EZJ58_4505</name>
</gene>
<keyword evidence="3" id="KW-1185">Reference proteome</keyword>
<evidence type="ECO:0000313" key="3">
    <source>
        <dbReference type="Proteomes" id="UP000294555"/>
    </source>
</evidence>
<dbReference type="Gene3D" id="3.10.450.50">
    <property type="match status" value="1"/>
</dbReference>
<sequence>MQNQLQDRQQLNDLLNGWMHRDLGEWDQLRELFHPDGTIEITWFEGLGSDFVDGSMRMGASDLRTKHLIATPEITFNAAGNKALLQTNAIIVAENVTLNIGCECYNRFYDMAEKREGVWKLFHRQTVYDMATFTFPLGPVEIDQNIVVKYPREYAALAYLLEQSGFPLGRVFATRGSELEAKMKAEGQRWLVQA</sequence>
<dbReference type="RefSeq" id="WP_132925530.1">
    <property type="nucleotide sequence ID" value="NZ_SJOI01000001.1"/>
</dbReference>
<evidence type="ECO:0000313" key="2">
    <source>
        <dbReference type="EMBL" id="TCL06268.1"/>
    </source>
</evidence>
<proteinExistence type="predicted"/>
<dbReference type="InterPro" id="IPR032710">
    <property type="entry name" value="NTF2-like_dom_sf"/>
</dbReference>
<protein>
    <submittedName>
        <fullName evidence="2">SnoaL-like protein</fullName>
    </submittedName>
</protein>
<dbReference type="OrthoDB" id="581683at2"/>
<dbReference type="SUPFAM" id="SSF54427">
    <property type="entry name" value="NTF2-like"/>
    <property type="match status" value="1"/>
</dbReference>
<dbReference type="Pfam" id="PF13577">
    <property type="entry name" value="SnoaL_4"/>
    <property type="match status" value="1"/>
</dbReference>
<organism evidence="2 3">
    <name type="scientific">Sodalis ligni</name>
    <dbReference type="NCBI Taxonomy" id="2697027"/>
    <lineage>
        <taxon>Bacteria</taxon>
        <taxon>Pseudomonadati</taxon>
        <taxon>Pseudomonadota</taxon>
        <taxon>Gammaproteobacteria</taxon>
        <taxon>Enterobacterales</taxon>
        <taxon>Bruguierivoracaceae</taxon>
        <taxon>Sodalis</taxon>
    </lineage>
</organism>
<name>A0A4V2Q3C7_9GAMM</name>
<reference evidence="2 3" key="1">
    <citation type="submission" date="2019-02" db="EMBL/GenBank/DDBJ databases">
        <title>Investigation of anaerobic lignin degradation for improved lignocellulosic biofuels.</title>
        <authorList>
            <person name="Deangelis K."/>
        </authorList>
    </citation>
    <scope>NUCLEOTIDE SEQUENCE [LARGE SCALE GENOMIC DNA]</scope>
    <source>
        <strain evidence="2 3">159R</strain>
    </source>
</reference>
<accession>A0A4V2Q3C7</accession>
<dbReference type="EMBL" id="SJOI01000001">
    <property type="protein sequence ID" value="TCL06268.1"/>
    <property type="molecule type" value="Genomic_DNA"/>
</dbReference>
<comment type="caution">
    <text evidence="2">The sequence shown here is derived from an EMBL/GenBank/DDBJ whole genome shotgun (WGS) entry which is preliminary data.</text>
</comment>
<dbReference type="InterPro" id="IPR037401">
    <property type="entry name" value="SnoaL-like"/>
</dbReference>
<evidence type="ECO:0000259" key="1">
    <source>
        <dbReference type="Pfam" id="PF13577"/>
    </source>
</evidence>
<dbReference type="Proteomes" id="UP000294555">
    <property type="component" value="Unassembled WGS sequence"/>
</dbReference>
<dbReference type="AlphaFoldDB" id="A0A4V2Q3C7"/>
<feature type="domain" description="SnoaL-like" evidence="1">
    <location>
        <begin position="4"/>
        <end position="124"/>
    </location>
</feature>